<dbReference type="PANTHER" id="PTHR13490">
    <property type="entry name" value="MITOCHONDRIAL 28S RIBOSOMAL PROTEIN S28"/>
    <property type="match status" value="1"/>
</dbReference>
<organism evidence="4 5">
    <name type="scientific">Aaosphaeria arxii CBS 175.79</name>
    <dbReference type="NCBI Taxonomy" id="1450172"/>
    <lineage>
        <taxon>Eukaryota</taxon>
        <taxon>Fungi</taxon>
        <taxon>Dikarya</taxon>
        <taxon>Ascomycota</taxon>
        <taxon>Pezizomycotina</taxon>
        <taxon>Dothideomycetes</taxon>
        <taxon>Pleosporomycetidae</taxon>
        <taxon>Pleosporales</taxon>
        <taxon>Pleosporales incertae sedis</taxon>
        <taxon>Aaosphaeria</taxon>
    </lineage>
</organism>
<evidence type="ECO:0000259" key="3">
    <source>
        <dbReference type="Pfam" id="PF10213"/>
    </source>
</evidence>
<sequence length="362" mass="41246">MASATRGLLACSSRRASQIIARQSTRSCQRGLSTTAPLRDEEDRPKRPAAAPPSYKNYLPKGLDKQFEKEFNETQAQQLEALSAQLKHLNLDAAEEALRNKKQAIPWSKREHSEDNDIRNFRITGSPGFWAEGEPRMGPDEDFYGDDITSHGHGELELHRELREYARLAAWELPLLSHLAKPFELPKQPFRFRYTSYLGESHPAANKVVVEFAVADLPNLTQLQKDKLIKLAGPRYNPSTDVVKMSCELFDTLPQNKRSLAETINKLIKEAKDPKDTFADVPFDFRHHKPTVRHEFPKEWIMTAERKKYLEEKRALLAKTEDERLQGGNIVDGQKIIESALPFTTPEPEPVMVSGPRGKKLR</sequence>
<dbReference type="Proteomes" id="UP000799778">
    <property type="component" value="Unassembled WGS sequence"/>
</dbReference>
<reference evidence="4" key="1">
    <citation type="journal article" date="2020" name="Stud. Mycol.">
        <title>101 Dothideomycetes genomes: a test case for predicting lifestyles and emergence of pathogens.</title>
        <authorList>
            <person name="Haridas S."/>
            <person name="Albert R."/>
            <person name="Binder M."/>
            <person name="Bloem J."/>
            <person name="Labutti K."/>
            <person name="Salamov A."/>
            <person name="Andreopoulos B."/>
            <person name="Baker S."/>
            <person name="Barry K."/>
            <person name="Bills G."/>
            <person name="Bluhm B."/>
            <person name="Cannon C."/>
            <person name="Castanera R."/>
            <person name="Culley D."/>
            <person name="Daum C."/>
            <person name="Ezra D."/>
            <person name="Gonzalez J."/>
            <person name="Henrissat B."/>
            <person name="Kuo A."/>
            <person name="Liang C."/>
            <person name="Lipzen A."/>
            <person name="Lutzoni F."/>
            <person name="Magnuson J."/>
            <person name="Mondo S."/>
            <person name="Nolan M."/>
            <person name="Ohm R."/>
            <person name="Pangilinan J."/>
            <person name="Park H.-J."/>
            <person name="Ramirez L."/>
            <person name="Alfaro M."/>
            <person name="Sun H."/>
            <person name="Tritt A."/>
            <person name="Yoshinaga Y."/>
            <person name="Zwiers L.-H."/>
            <person name="Turgeon B."/>
            <person name="Goodwin S."/>
            <person name="Spatafora J."/>
            <person name="Crous P."/>
            <person name="Grigoriev I."/>
        </authorList>
    </citation>
    <scope>NUCLEOTIDE SEQUENCE</scope>
    <source>
        <strain evidence="4">CBS 175.79</strain>
    </source>
</reference>
<dbReference type="PANTHER" id="PTHR13490:SF0">
    <property type="entry name" value="SMALL RIBOSOMAL SUBUNIT PROTEIN MS35"/>
    <property type="match status" value="1"/>
</dbReference>
<dbReference type="EMBL" id="ML978066">
    <property type="protein sequence ID" value="KAF2020969.1"/>
    <property type="molecule type" value="Genomic_DNA"/>
</dbReference>
<name>A0A6A5Y6Q2_9PLEO</name>
<evidence type="ECO:0000256" key="2">
    <source>
        <dbReference type="SAM" id="MobiDB-lite"/>
    </source>
</evidence>
<dbReference type="InterPro" id="IPR039848">
    <property type="entry name" value="Ribosomal_mS35_mt"/>
</dbReference>
<dbReference type="Pfam" id="PF10213">
    <property type="entry name" value="MRP-S28"/>
    <property type="match status" value="1"/>
</dbReference>
<dbReference type="GO" id="GO:0003735">
    <property type="term" value="F:structural constituent of ribosome"/>
    <property type="evidence" value="ECO:0007669"/>
    <property type="project" value="InterPro"/>
</dbReference>
<dbReference type="GeneID" id="54290853"/>
<keyword evidence="5" id="KW-1185">Reference proteome</keyword>
<dbReference type="GO" id="GO:0032543">
    <property type="term" value="P:mitochondrial translation"/>
    <property type="evidence" value="ECO:0007669"/>
    <property type="project" value="InterPro"/>
</dbReference>
<evidence type="ECO:0000256" key="1">
    <source>
        <dbReference type="SAM" id="Coils"/>
    </source>
</evidence>
<dbReference type="InterPro" id="IPR019349">
    <property type="entry name" value="Ribosomal_mS35_mit"/>
</dbReference>
<feature type="domain" description="Small ribosomal subunit protein mS35 mitochondrial conserved" evidence="3">
    <location>
        <begin position="187"/>
        <end position="300"/>
    </location>
</feature>
<proteinExistence type="predicted"/>
<gene>
    <name evidence="4" type="ORF">BU24DRAFT_487480</name>
</gene>
<keyword evidence="1" id="KW-0175">Coiled coil</keyword>
<evidence type="ECO:0000313" key="5">
    <source>
        <dbReference type="Proteomes" id="UP000799778"/>
    </source>
</evidence>
<feature type="region of interest" description="Disordered" evidence="2">
    <location>
        <begin position="22"/>
        <end position="59"/>
    </location>
</feature>
<protein>
    <recommendedName>
        <fullName evidence="3">Small ribosomal subunit protein mS35 mitochondrial conserved domain-containing protein</fullName>
    </recommendedName>
</protein>
<dbReference type="RefSeq" id="XP_033389308.1">
    <property type="nucleotide sequence ID" value="XM_033533456.1"/>
</dbReference>
<dbReference type="AlphaFoldDB" id="A0A6A5Y6Q2"/>
<dbReference type="GO" id="GO:0005763">
    <property type="term" value="C:mitochondrial small ribosomal subunit"/>
    <property type="evidence" value="ECO:0007669"/>
    <property type="project" value="TreeGrafter"/>
</dbReference>
<evidence type="ECO:0000313" key="4">
    <source>
        <dbReference type="EMBL" id="KAF2020969.1"/>
    </source>
</evidence>
<feature type="coiled-coil region" evidence="1">
    <location>
        <begin position="72"/>
        <end position="99"/>
    </location>
</feature>
<accession>A0A6A5Y6Q2</accession>
<feature type="compositionally biased region" description="Polar residues" evidence="2">
    <location>
        <begin position="22"/>
        <end position="36"/>
    </location>
</feature>
<dbReference type="OrthoDB" id="283424at2759"/>